<feature type="compositionally biased region" description="Basic and acidic residues" evidence="1">
    <location>
        <begin position="21"/>
        <end position="30"/>
    </location>
</feature>
<accession>A0A382TCR9</accession>
<dbReference type="AlphaFoldDB" id="A0A382TCR9"/>
<feature type="region of interest" description="Disordered" evidence="1">
    <location>
        <begin position="1"/>
        <end position="30"/>
    </location>
</feature>
<proteinExistence type="predicted"/>
<evidence type="ECO:0000256" key="1">
    <source>
        <dbReference type="SAM" id="MobiDB-lite"/>
    </source>
</evidence>
<gene>
    <name evidence="2" type="ORF">METZ01_LOCUS372700</name>
</gene>
<protein>
    <submittedName>
        <fullName evidence="2">Uncharacterized protein</fullName>
    </submittedName>
</protein>
<sequence length="30" mass="3403">MTELRKADWGANASQSSRYTHRLEHSLTVG</sequence>
<feature type="non-terminal residue" evidence="2">
    <location>
        <position position="30"/>
    </location>
</feature>
<dbReference type="EMBL" id="UINC01135598">
    <property type="protein sequence ID" value="SVD19846.1"/>
    <property type="molecule type" value="Genomic_DNA"/>
</dbReference>
<reference evidence="2" key="1">
    <citation type="submission" date="2018-05" db="EMBL/GenBank/DDBJ databases">
        <authorList>
            <person name="Lanie J.A."/>
            <person name="Ng W.-L."/>
            <person name="Kazmierczak K.M."/>
            <person name="Andrzejewski T.M."/>
            <person name="Davidsen T.M."/>
            <person name="Wayne K.J."/>
            <person name="Tettelin H."/>
            <person name="Glass J.I."/>
            <person name="Rusch D."/>
            <person name="Podicherti R."/>
            <person name="Tsui H.-C.T."/>
            <person name="Winkler M.E."/>
        </authorList>
    </citation>
    <scope>NUCLEOTIDE SEQUENCE</scope>
</reference>
<organism evidence="2">
    <name type="scientific">marine metagenome</name>
    <dbReference type="NCBI Taxonomy" id="408172"/>
    <lineage>
        <taxon>unclassified sequences</taxon>
        <taxon>metagenomes</taxon>
        <taxon>ecological metagenomes</taxon>
    </lineage>
</organism>
<evidence type="ECO:0000313" key="2">
    <source>
        <dbReference type="EMBL" id="SVD19846.1"/>
    </source>
</evidence>
<name>A0A382TCR9_9ZZZZ</name>